<evidence type="ECO:0000256" key="1">
    <source>
        <dbReference type="ARBA" id="ARBA00007116"/>
    </source>
</evidence>
<dbReference type="InterPro" id="IPR004389">
    <property type="entry name" value="Ribosomal_uL18_bac-type"/>
</dbReference>
<dbReference type="CDD" id="cd00432">
    <property type="entry name" value="Ribosomal_L18_L5e"/>
    <property type="match status" value="1"/>
</dbReference>
<dbReference type="InterPro" id="IPR005484">
    <property type="entry name" value="Ribosomal_uL18_bac/plant/anim"/>
</dbReference>
<dbReference type="Gene3D" id="3.30.420.100">
    <property type="match status" value="1"/>
</dbReference>
<comment type="function">
    <text evidence="7">This is one of the proteins that bind and probably mediate the attachment of the 5S RNA into the large ribosomal subunit, where it forms part of the central protuberance.</text>
</comment>
<reference evidence="8 9" key="1">
    <citation type="journal article" date="2016" name="Nat. Commun.">
        <title>Thousands of microbial genomes shed light on interconnected biogeochemical processes in an aquifer system.</title>
        <authorList>
            <person name="Anantharaman K."/>
            <person name="Brown C.T."/>
            <person name="Hug L.A."/>
            <person name="Sharon I."/>
            <person name="Castelle C.J."/>
            <person name="Probst A.J."/>
            <person name="Thomas B.C."/>
            <person name="Singh A."/>
            <person name="Wilkins M.J."/>
            <person name="Karaoz U."/>
            <person name="Brodie E.L."/>
            <person name="Williams K.H."/>
            <person name="Hubbard S.S."/>
            <person name="Banfield J.F."/>
        </authorList>
    </citation>
    <scope>NUCLEOTIDE SEQUENCE [LARGE SCALE GENOMIC DNA]</scope>
</reference>
<keyword evidence="2 7" id="KW-0699">rRNA-binding</keyword>
<dbReference type="Pfam" id="PF00861">
    <property type="entry name" value="Ribosomal_L18p"/>
    <property type="match status" value="1"/>
</dbReference>
<proteinExistence type="inferred from homology"/>
<dbReference type="STRING" id="1797725.A3A49_00320"/>
<evidence type="ECO:0000256" key="5">
    <source>
        <dbReference type="ARBA" id="ARBA00023274"/>
    </source>
</evidence>
<dbReference type="EMBL" id="MFBO01000032">
    <property type="protein sequence ID" value="OGD97417.1"/>
    <property type="molecule type" value="Genomic_DNA"/>
</dbReference>
<dbReference type="NCBIfam" id="TIGR00060">
    <property type="entry name" value="L18_bact"/>
    <property type="match status" value="1"/>
</dbReference>
<evidence type="ECO:0000256" key="2">
    <source>
        <dbReference type="ARBA" id="ARBA00022730"/>
    </source>
</evidence>
<comment type="caution">
    <text evidence="8">The sequence shown here is derived from an EMBL/GenBank/DDBJ whole genome shotgun (WGS) entry which is preliminary data.</text>
</comment>
<evidence type="ECO:0000256" key="4">
    <source>
        <dbReference type="ARBA" id="ARBA00022980"/>
    </source>
</evidence>
<dbReference type="InterPro" id="IPR057268">
    <property type="entry name" value="Ribosomal_L18"/>
</dbReference>
<name>A0A1F5H051_9BACT</name>
<gene>
    <name evidence="7" type="primary">rplR</name>
    <name evidence="8" type="ORF">A3A49_00320</name>
</gene>
<dbReference type="SUPFAM" id="SSF53137">
    <property type="entry name" value="Translational machinery components"/>
    <property type="match status" value="1"/>
</dbReference>
<keyword evidence="4 7" id="KW-0689">Ribosomal protein</keyword>
<dbReference type="GO" id="GO:0006412">
    <property type="term" value="P:translation"/>
    <property type="evidence" value="ECO:0007669"/>
    <property type="project" value="UniProtKB-UniRule"/>
</dbReference>
<keyword evidence="5 7" id="KW-0687">Ribonucleoprotein</keyword>
<dbReference type="Proteomes" id="UP000176740">
    <property type="component" value="Unassembled WGS sequence"/>
</dbReference>
<protein>
    <recommendedName>
        <fullName evidence="6 7">Large ribosomal subunit protein uL18</fullName>
    </recommendedName>
</protein>
<evidence type="ECO:0000313" key="9">
    <source>
        <dbReference type="Proteomes" id="UP000176740"/>
    </source>
</evidence>
<sequence>MNKNKRRKKRHFRIRKKVAGTKELPRLSVFRSNKNIYAQLIDDESAKTIASASSLKILKPNDKKKSRLSKAQLASLVGETLAGRALRKNIKKVVFDRSGYKYHGKVKSLAVGARKGGLKF</sequence>
<dbReference type="PANTHER" id="PTHR12899:SF3">
    <property type="entry name" value="LARGE RIBOSOMAL SUBUNIT PROTEIN UL18M"/>
    <property type="match status" value="1"/>
</dbReference>
<dbReference type="FunFam" id="3.30.420.100:FF:000001">
    <property type="entry name" value="50S ribosomal protein L18"/>
    <property type="match status" value="1"/>
</dbReference>
<evidence type="ECO:0000256" key="3">
    <source>
        <dbReference type="ARBA" id="ARBA00022884"/>
    </source>
</evidence>
<evidence type="ECO:0000256" key="7">
    <source>
        <dbReference type="HAMAP-Rule" id="MF_01337"/>
    </source>
</evidence>
<dbReference type="PANTHER" id="PTHR12899">
    <property type="entry name" value="39S RIBOSOMAL PROTEIN L18, MITOCHONDRIAL"/>
    <property type="match status" value="1"/>
</dbReference>
<dbReference type="GO" id="GO:0022625">
    <property type="term" value="C:cytosolic large ribosomal subunit"/>
    <property type="evidence" value="ECO:0007669"/>
    <property type="project" value="TreeGrafter"/>
</dbReference>
<keyword evidence="3 7" id="KW-0694">RNA-binding</keyword>
<dbReference type="GO" id="GO:0003735">
    <property type="term" value="F:structural constituent of ribosome"/>
    <property type="evidence" value="ECO:0007669"/>
    <property type="project" value="InterPro"/>
</dbReference>
<accession>A0A1F5H051</accession>
<evidence type="ECO:0000256" key="6">
    <source>
        <dbReference type="ARBA" id="ARBA00035197"/>
    </source>
</evidence>
<comment type="similarity">
    <text evidence="1 7">Belongs to the universal ribosomal protein uL18 family.</text>
</comment>
<dbReference type="HAMAP" id="MF_01337_B">
    <property type="entry name" value="Ribosomal_uL18_B"/>
    <property type="match status" value="1"/>
</dbReference>
<organism evidence="8 9">
    <name type="scientific">Candidatus Curtissbacteria bacterium RIFCSPLOWO2_01_FULL_38_11b</name>
    <dbReference type="NCBI Taxonomy" id="1797725"/>
    <lineage>
        <taxon>Bacteria</taxon>
        <taxon>Candidatus Curtissiibacteriota</taxon>
    </lineage>
</organism>
<dbReference type="GO" id="GO:0008097">
    <property type="term" value="F:5S rRNA binding"/>
    <property type="evidence" value="ECO:0007669"/>
    <property type="project" value="TreeGrafter"/>
</dbReference>
<evidence type="ECO:0000313" key="8">
    <source>
        <dbReference type="EMBL" id="OGD97417.1"/>
    </source>
</evidence>
<comment type="subunit">
    <text evidence="7">Part of the 50S ribosomal subunit; part of the 5S rRNA/L5/L18/L25 subcomplex. Contacts the 5S and 23S rRNAs.</text>
</comment>
<dbReference type="AlphaFoldDB" id="A0A1F5H051"/>